<comment type="similarity">
    <text evidence="1">Belongs to the HOATZ family.</text>
</comment>
<protein>
    <recommendedName>
        <fullName evidence="2">Cilia- and flagella-associated protein HOATZ</fullName>
    </recommendedName>
</protein>
<dbReference type="CTD" id="399949"/>
<dbReference type="GO" id="GO:0060271">
    <property type="term" value="P:cilium assembly"/>
    <property type="evidence" value="ECO:0007669"/>
    <property type="project" value="InterPro"/>
</dbReference>
<feature type="compositionally biased region" description="Acidic residues" evidence="3">
    <location>
        <begin position="18"/>
        <end position="36"/>
    </location>
</feature>
<dbReference type="KEGG" id="pmrn:116957529"/>
<dbReference type="Proteomes" id="UP001318040">
    <property type="component" value="Chromosome 3"/>
</dbReference>
<keyword evidence="4" id="KW-1185">Reference proteome</keyword>
<proteinExistence type="inferred from homology"/>
<dbReference type="PANTHER" id="PTHR47231">
    <property type="entry name" value="UPF0722 PROTEIN C11ORF88"/>
    <property type="match status" value="1"/>
</dbReference>
<dbReference type="RefSeq" id="XP_032835632.1">
    <property type="nucleotide sequence ID" value="XM_032979741.1"/>
</dbReference>
<feature type="region of interest" description="Disordered" evidence="3">
    <location>
        <begin position="85"/>
        <end position="110"/>
    </location>
</feature>
<dbReference type="PANTHER" id="PTHR47231:SF1">
    <property type="entry name" value="CILIA- AND FLAGELLA-ASSOCIATED PROTEIN HOATZ"/>
    <property type="match status" value="1"/>
</dbReference>
<feature type="region of interest" description="Disordered" evidence="3">
    <location>
        <begin position="1"/>
        <end position="38"/>
    </location>
</feature>
<evidence type="ECO:0000256" key="1">
    <source>
        <dbReference type="ARBA" id="ARBA00023451"/>
    </source>
</evidence>
<evidence type="ECO:0000313" key="5">
    <source>
        <dbReference type="RefSeq" id="XP_032835632.1"/>
    </source>
</evidence>
<accession>A0AAJ7UG24</accession>
<evidence type="ECO:0000256" key="2">
    <source>
        <dbReference type="ARBA" id="ARBA00023657"/>
    </source>
</evidence>
<reference evidence="5" key="1">
    <citation type="submission" date="2025-08" db="UniProtKB">
        <authorList>
            <consortium name="RefSeq"/>
        </authorList>
    </citation>
    <scope>IDENTIFICATION</scope>
    <source>
        <tissue evidence="5">Sperm</tissue>
    </source>
</reference>
<dbReference type="InterPro" id="IPR040681">
    <property type="entry name" value="HOATZ-like"/>
</dbReference>
<dbReference type="Pfam" id="PF17664">
    <property type="entry name" value="HOATZ-like"/>
    <property type="match status" value="1"/>
</dbReference>
<organism evidence="4 5">
    <name type="scientific">Petromyzon marinus</name>
    <name type="common">Sea lamprey</name>
    <dbReference type="NCBI Taxonomy" id="7757"/>
    <lineage>
        <taxon>Eukaryota</taxon>
        <taxon>Metazoa</taxon>
        <taxon>Chordata</taxon>
        <taxon>Craniata</taxon>
        <taxon>Vertebrata</taxon>
        <taxon>Cyclostomata</taxon>
        <taxon>Hyperoartia</taxon>
        <taxon>Petromyzontiformes</taxon>
        <taxon>Petromyzontidae</taxon>
        <taxon>Petromyzon</taxon>
    </lineage>
</organism>
<name>A0AAJ7UG24_PETMA</name>
<dbReference type="GeneID" id="116957529"/>
<sequence>MAHLGQWGGAARAALGGDAEEQEQDPMEKEMEEEEEGTRWWELCAAFTGSEAGDVEVARALWRSACLEPPLESRLVSADIRQRLRVADRERGPPGSDTQAPLSTDTKEQDFSMKTRLKEKVEERTKYEKCAKRREDILTLLRKQREDRMKHELYPALLSFLDLTRPGTFQKELVSLPYKPK</sequence>
<dbReference type="AlphaFoldDB" id="A0AAJ7UG24"/>
<gene>
    <name evidence="5" type="primary">C3H11orf88</name>
</gene>
<evidence type="ECO:0000313" key="4">
    <source>
        <dbReference type="Proteomes" id="UP001318040"/>
    </source>
</evidence>
<evidence type="ECO:0000256" key="3">
    <source>
        <dbReference type="SAM" id="MobiDB-lite"/>
    </source>
</evidence>